<dbReference type="InterPro" id="IPR006201">
    <property type="entry name" value="Neur_channel"/>
</dbReference>
<feature type="transmembrane region" description="Helical" evidence="11">
    <location>
        <begin position="262"/>
        <end position="286"/>
    </location>
</feature>
<dbReference type="PRINTS" id="PR00253">
    <property type="entry name" value="GABAARECEPTR"/>
</dbReference>
<dbReference type="GO" id="GO:0005230">
    <property type="term" value="F:extracellular ligand-gated monoatomic ion channel activity"/>
    <property type="evidence" value="ECO:0007669"/>
    <property type="project" value="InterPro"/>
</dbReference>
<dbReference type="InterPro" id="IPR006028">
    <property type="entry name" value="GABAA/Glycine_rcpt"/>
</dbReference>
<evidence type="ECO:0000256" key="9">
    <source>
        <dbReference type="ARBA" id="ARBA00023136"/>
    </source>
</evidence>
<sequence length="382" mass="44490">MYHATKVAVQIHILSIDSINEQSMDYSLNMYLRQRWIDPRLQFVNHSRSEWLELDTKIMQKVWVPDTFFRNEKKGAFHDVTVPNRLMHLYTEMARYTTDYTMTFYLRRKWVDERLAFTSFPGAEVLELDTRVIDKLWVPDIYFRNEKSASVHNVTVPNRLLHLHKNGTVLYSSRLSMTLSCQMDLTLFPLDVQSCPLIIQSYSYTTANVDFQWTQADGKVTKADDLEMARFIDAGVITADCIGMYESQFACIMATFMLKRHVGYFLVHMFLPSVLVVILSWVSFWIDSAATAAPHHHRSHVHPHHDNPELRGAGNFAQSIIHQGDDDAIDVWMSTCVAFVFAALLEYAYVNTLSRQEELFRRDVRDSNSRKQDTEVLEREIL</sequence>
<evidence type="ECO:0000313" key="14">
    <source>
        <dbReference type="Proteomes" id="UP000245119"/>
    </source>
</evidence>
<evidence type="ECO:0000256" key="11">
    <source>
        <dbReference type="RuleBase" id="RU000687"/>
    </source>
</evidence>
<evidence type="ECO:0000259" key="12">
    <source>
        <dbReference type="Pfam" id="PF02931"/>
    </source>
</evidence>
<evidence type="ECO:0000256" key="1">
    <source>
        <dbReference type="ARBA" id="ARBA00004141"/>
    </source>
</evidence>
<evidence type="ECO:0000256" key="4">
    <source>
        <dbReference type="ARBA" id="ARBA00022475"/>
    </source>
</evidence>
<feature type="domain" description="Neurotransmitter-gated ion-channel ligand-binding" evidence="12">
    <location>
        <begin position="4"/>
        <end position="91"/>
    </location>
</feature>
<evidence type="ECO:0000256" key="5">
    <source>
        <dbReference type="ARBA" id="ARBA00022692"/>
    </source>
</evidence>
<keyword evidence="14" id="KW-1185">Reference proteome</keyword>
<evidence type="ECO:0000256" key="10">
    <source>
        <dbReference type="ARBA" id="ARBA00023303"/>
    </source>
</evidence>
<dbReference type="InterPro" id="IPR036719">
    <property type="entry name" value="Neuro-gated_channel_TM_sf"/>
</dbReference>
<protein>
    <recommendedName>
        <fullName evidence="12">Neurotransmitter-gated ion-channel ligand-binding domain-containing protein</fullName>
    </recommendedName>
</protein>
<dbReference type="EMBL" id="PZQS01000003">
    <property type="protein sequence ID" value="PVD34536.1"/>
    <property type="molecule type" value="Genomic_DNA"/>
</dbReference>
<keyword evidence="9 11" id="KW-0472">Membrane</keyword>
<dbReference type="InterPro" id="IPR038050">
    <property type="entry name" value="Neuro_actylchol_rec"/>
</dbReference>
<keyword evidence="3 11" id="KW-0813">Transport</keyword>
<keyword evidence="4" id="KW-1003">Cell membrane</keyword>
<dbReference type="InterPro" id="IPR036734">
    <property type="entry name" value="Neur_chan_lig-bd_sf"/>
</dbReference>
<evidence type="ECO:0000313" key="13">
    <source>
        <dbReference type="EMBL" id="PVD34536.1"/>
    </source>
</evidence>
<keyword evidence="7 11" id="KW-1133">Transmembrane helix</keyword>
<comment type="caution">
    <text evidence="13">The sequence shown here is derived from an EMBL/GenBank/DDBJ whole genome shotgun (WGS) entry which is preliminary data.</text>
</comment>
<accession>A0A2T7PM79</accession>
<dbReference type="SUPFAM" id="SSF90112">
    <property type="entry name" value="Neurotransmitter-gated ion-channel transmembrane pore"/>
    <property type="match status" value="2"/>
</dbReference>
<comment type="subcellular location">
    <subcellularLocation>
        <location evidence="2">Cell membrane</location>
    </subcellularLocation>
    <subcellularLocation>
        <location evidence="1">Membrane</location>
        <topology evidence="1">Multi-pass membrane protein</topology>
    </subcellularLocation>
</comment>
<evidence type="ECO:0000256" key="2">
    <source>
        <dbReference type="ARBA" id="ARBA00004236"/>
    </source>
</evidence>
<reference evidence="13 14" key="1">
    <citation type="submission" date="2018-04" db="EMBL/GenBank/DDBJ databases">
        <title>The genome of golden apple snail Pomacea canaliculata provides insight into stress tolerance and invasive adaptation.</title>
        <authorList>
            <person name="Liu C."/>
            <person name="Liu B."/>
            <person name="Ren Y."/>
            <person name="Zhang Y."/>
            <person name="Wang H."/>
            <person name="Li S."/>
            <person name="Jiang F."/>
            <person name="Yin L."/>
            <person name="Zhang G."/>
            <person name="Qian W."/>
            <person name="Fan W."/>
        </authorList>
    </citation>
    <scope>NUCLEOTIDE SEQUENCE [LARGE SCALE GENOMIC DNA]</scope>
    <source>
        <strain evidence="13">SZHN2017</strain>
        <tissue evidence="13">Muscle</tissue>
    </source>
</reference>
<keyword evidence="8 11" id="KW-0406">Ion transport</keyword>
<dbReference type="InterPro" id="IPR006202">
    <property type="entry name" value="Neur_chan_lig-bd"/>
</dbReference>
<comment type="similarity">
    <text evidence="11">Belongs to the ligand-gated ion channel (TC 1.A.9) family.</text>
</comment>
<feature type="transmembrane region" description="Helical" evidence="11">
    <location>
        <begin position="331"/>
        <end position="350"/>
    </location>
</feature>
<dbReference type="Gene3D" id="1.20.58.390">
    <property type="entry name" value="Neurotransmitter-gated ion-channel transmembrane domain"/>
    <property type="match status" value="2"/>
</dbReference>
<gene>
    <name evidence="13" type="ORF">C0Q70_05811</name>
</gene>
<dbReference type="AlphaFoldDB" id="A0A2T7PM79"/>
<comment type="caution">
    <text evidence="11">Lacks conserved residue(s) required for the propagation of feature annotation.</text>
</comment>
<dbReference type="GO" id="GO:0005886">
    <property type="term" value="C:plasma membrane"/>
    <property type="evidence" value="ECO:0007669"/>
    <property type="project" value="UniProtKB-SubCell"/>
</dbReference>
<dbReference type="PANTHER" id="PTHR18945">
    <property type="entry name" value="NEUROTRANSMITTER GATED ION CHANNEL"/>
    <property type="match status" value="1"/>
</dbReference>
<dbReference type="Gene3D" id="2.70.170.10">
    <property type="entry name" value="Neurotransmitter-gated ion-channel ligand-binding domain"/>
    <property type="match status" value="2"/>
</dbReference>
<dbReference type="SUPFAM" id="SSF63712">
    <property type="entry name" value="Nicotinic receptor ligand binding domain-like"/>
    <property type="match status" value="2"/>
</dbReference>
<dbReference type="OrthoDB" id="407674at2759"/>
<dbReference type="Proteomes" id="UP000245119">
    <property type="component" value="Linkage Group LG3"/>
</dbReference>
<feature type="domain" description="Neurotransmitter-gated ion-channel ligand-binding" evidence="12">
    <location>
        <begin position="93"/>
        <end position="241"/>
    </location>
</feature>
<organism evidence="13 14">
    <name type="scientific">Pomacea canaliculata</name>
    <name type="common">Golden apple snail</name>
    <dbReference type="NCBI Taxonomy" id="400727"/>
    <lineage>
        <taxon>Eukaryota</taxon>
        <taxon>Metazoa</taxon>
        <taxon>Spiralia</taxon>
        <taxon>Lophotrochozoa</taxon>
        <taxon>Mollusca</taxon>
        <taxon>Gastropoda</taxon>
        <taxon>Caenogastropoda</taxon>
        <taxon>Architaenioglossa</taxon>
        <taxon>Ampullarioidea</taxon>
        <taxon>Ampullariidae</taxon>
        <taxon>Pomacea</taxon>
    </lineage>
</organism>
<name>A0A2T7PM79_POMCA</name>
<proteinExistence type="inferred from homology"/>
<dbReference type="PROSITE" id="PS00236">
    <property type="entry name" value="NEUROTR_ION_CHANNEL"/>
    <property type="match status" value="1"/>
</dbReference>
<keyword evidence="10 11" id="KW-0407">Ion channel</keyword>
<dbReference type="GO" id="GO:0004888">
    <property type="term" value="F:transmembrane signaling receptor activity"/>
    <property type="evidence" value="ECO:0007669"/>
    <property type="project" value="InterPro"/>
</dbReference>
<dbReference type="Pfam" id="PF02931">
    <property type="entry name" value="Neur_chan_LBD"/>
    <property type="match status" value="2"/>
</dbReference>
<evidence type="ECO:0000256" key="6">
    <source>
        <dbReference type="ARBA" id="ARBA00022729"/>
    </source>
</evidence>
<keyword evidence="6" id="KW-0732">Signal</keyword>
<keyword evidence="5 11" id="KW-0812">Transmembrane</keyword>
<dbReference type="InterPro" id="IPR018000">
    <property type="entry name" value="Neurotransmitter_ion_chnl_CS"/>
</dbReference>
<dbReference type="PRINTS" id="PR00252">
    <property type="entry name" value="NRIONCHANNEL"/>
</dbReference>
<evidence type="ECO:0000256" key="3">
    <source>
        <dbReference type="ARBA" id="ARBA00022448"/>
    </source>
</evidence>
<evidence type="ECO:0000256" key="8">
    <source>
        <dbReference type="ARBA" id="ARBA00023065"/>
    </source>
</evidence>
<dbReference type="STRING" id="400727.A0A2T7PM79"/>
<evidence type="ECO:0000256" key="7">
    <source>
        <dbReference type="ARBA" id="ARBA00022989"/>
    </source>
</evidence>